<dbReference type="InterPro" id="IPR004365">
    <property type="entry name" value="NA-bd_OB_tRNA"/>
</dbReference>
<evidence type="ECO:0000256" key="3">
    <source>
        <dbReference type="ARBA" id="ARBA00012417"/>
    </source>
</evidence>
<dbReference type="InterPro" id="IPR040982">
    <property type="entry name" value="DNA_pol3_finger"/>
</dbReference>
<gene>
    <name evidence="13" type="primary">dnaE2</name>
    <name evidence="15" type="ORF">J2W69_003855</name>
</gene>
<dbReference type="Pfam" id="PF17657">
    <property type="entry name" value="DNA_pol3_finger"/>
    <property type="match status" value="1"/>
</dbReference>
<dbReference type="Pfam" id="PF01336">
    <property type="entry name" value="tRNA_anti-codon"/>
    <property type="match status" value="1"/>
</dbReference>
<evidence type="ECO:0000256" key="6">
    <source>
        <dbReference type="ARBA" id="ARBA00022679"/>
    </source>
</evidence>
<dbReference type="Pfam" id="PF02811">
    <property type="entry name" value="PHP"/>
    <property type="match status" value="1"/>
</dbReference>
<dbReference type="CDD" id="cd04485">
    <property type="entry name" value="DnaE_OBF"/>
    <property type="match status" value="1"/>
</dbReference>
<evidence type="ECO:0000256" key="11">
    <source>
        <dbReference type="ARBA" id="ARBA00023204"/>
    </source>
</evidence>
<keyword evidence="10 13" id="KW-0239">DNA-directed DNA polymerase</keyword>
<evidence type="ECO:0000256" key="5">
    <source>
        <dbReference type="ARBA" id="ARBA00022490"/>
    </source>
</evidence>
<dbReference type="CDD" id="cd07434">
    <property type="entry name" value="PHP_PolIIIA_DnaE2"/>
    <property type="match status" value="1"/>
</dbReference>
<evidence type="ECO:0000313" key="15">
    <source>
        <dbReference type="EMBL" id="MDR7122877.1"/>
    </source>
</evidence>
<organism evidence="15 16">
    <name type="scientific">Rheinheimera soli</name>
    <dbReference type="NCBI Taxonomy" id="443616"/>
    <lineage>
        <taxon>Bacteria</taxon>
        <taxon>Pseudomonadati</taxon>
        <taxon>Pseudomonadota</taxon>
        <taxon>Gammaproteobacteria</taxon>
        <taxon>Chromatiales</taxon>
        <taxon>Chromatiaceae</taxon>
        <taxon>Rheinheimera</taxon>
    </lineage>
</organism>
<dbReference type="Gene3D" id="3.20.20.140">
    <property type="entry name" value="Metal-dependent hydrolases"/>
    <property type="match status" value="1"/>
</dbReference>
<evidence type="ECO:0000256" key="13">
    <source>
        <dbReference type="HAMAP-Rule" id="MF_01902"/>
    </source>
</evidence>
<dbReference type="Gene3D" id="1.10.150.870">
    <property type="match status" value="1"/>
</dbReference>
<dbReference type="InterPro" id="IPR004013">
    <property type="entry name" value="PHP_dom"/>
</dbReference>
<dbReference type="InterPro" id="IPR011708">
    <property type="entry name" value="DNA_pol3_alpha_NTPase_dom"/>
</dbReference>
<evidence type="ECO:0000256" key="12">
    <source>
        <dbReference type="ARBA" id="ARBA00049244"/>
    </source>
</evidence>
<dbReference type="Pfam" id="PF14579">
    <property type="entry name" value="HHH_6"/>
    <property type="match status" value="1"/>
</dbReference>
<evidence type="ECO:0000256" key="7">
    <source>
        <dbReference type="ARBA" id="ARBA00022695"/>
    </source>
</evidence>
<evidence type="ECO:0000256" key="1">
    <source>
        <dbReference type="ARBA" id="ARBA00004496"/>
    </source>
</evidence>
<dbReference type="Proteomes" id="UP001257909">
    <property type="component" value="Unassembled WGS sequence"/>
</dbReference>
<dbReference type="RefSeq" id="WP_310281475.1">
    <property type="nucleotide sequence ID" value="NZ_JAVDWR010000023.1"/>
</dbReference>
<dbReference type="NCBIfam" id="TIGR00594">
    <property type="entry name" value="polc"/>
    <property type="match status" value="1"/>
</dbReference>
<dbReference type="InterPro" id="IPR003141">
    <property type="entry name" value="Pol/His_phosphatase_N"/>
</dbReference>
<keyword evidence="11 13" id="KW-0234">DNA repair</keyword>
<evidence type="ECO:0000256" key="4">
    <source>
        <dbReference type="ARBA" id="ARBA00017273"/>
    </source>
</evidence>
<feature type="domain" description="Polymerase/histidinol phosphatase N-terminal" evidence="14">
    <location>
        <begin position="13"/>
        <end position="82"/>
    </location>
</feature>
<sequence length="1037" mass="116352">MKSPVAIKTTGYAELVCQSHFSFLQGASSPAELVQQAAVLSYTALAITDECSLAGVVRAHHQIKEKQLPLKLIIGSLLVLNPQLRLVLLCTNKTAYSELCRIITQARRRAEKGSYQLAEWDIQRIQHCQILWLPSGDDQTDQYWGNWLQQHHAARLWLGASRKLQSQDQFYLPYCQQLAQQLQLPCCATGEVLMHQASRLPLQHALSAIKAGKAVPDMARQLLSNAEQSLRPIKKLQQLFPAELLDNSQKLADLCSFSLDELSYQYPAELVPEGLTAIQHLRALVKKGEQQRFPEGVPDDIQQTINKELDLIEQLNYPYYFLTIHDLVVFAQKQQILYQGRGSAANSVVCYCLAITAVDPRQIQVLIERFISIERAEPPDIDVDFEHERREEVIQYIYQKYGRERAALAATVICYRFKSAFRDISKALGFELHQVEFLLKNLHRRDKSQHWSSQLTQLGLDPQAKKAQLLVQLVQQLVGMPRHLSQHVGGFVISQGPLYELVPVENAAMADRTVIQWDKDDLESLKLLKVDVLALGMLSAIRKAFDLVRRYQHTDLSIAAITRAGDDPAVYKAIQKADTIGLFQIESRAQMSMLPRLRPQCYYDLVIQIAIVRPGPIQGDMVHPYLKRRHGEEAVSYPSPAVQNVLERTLGVPIFQEQVIKLAMVAAGFSGGEADQLRRAMASWKKTGELIQFKQKLIDGMLSRGYQQEFAERIYQQICGFGEYGFPESHSASFAVLAYVSAYLKHYYPVAFYVALLNSQPMGFYAPSQLIQDARMHDVEVLPVSVNQSDWDHLMVPASSSAKSAFAIRLGLRLVKGLSRQGAQLLLEHRPTAGYQQLAEVAQRGLSDSDLTALASANALQQLSGQRYQARWQLLDQQHKLPLLAAEPYQTQYQLPMPTELSEVVEDYQSTGLSLRTHPVQLLKQQGLLGKFAQTAELPALNHKSVVTVIGLVTARQSPGTASGVTFITLEDGTGFSNLVVWSATASAQRQPYLKSKLLKVNGILEKKEGVIHIIAGRLTDLTPLLGSLRSYSREFH</sequence>
<evidence type="ECO:0000259" key="14">
    <source>
        <dbReference type="SMART" id="SM00481"/>
    </source>
</evidence>
<comment type="similarity">
    <text evidence="2 13">Belongs to the DNA polymerase type-C family. DnaE2 subfamily.</text>
</comment>
<keyword evidence="6 13" id="KW-0808">Transferase</keyword>
<evidence type="ECO:0000256" key="2">
    <source>
        <dbReference type="ARBA" id="ARBA00007391"/>
    </source>
</evidence>
<dbReference type="PANTHER" id="PTHR32294:SF4">
    <property type="entry name" value="ERROR-PRONE DNA POLYMERASE"/>
    <property type="match status" value="1"/>
</dbReference>
<comment type="caution">
    <text evidence="15">The sequence shown here is derived from an EMBL/GenBank/DDBJ whole genome shotgun (WGS) entry which is preliminary data.</text>
</comment>
<dbReference type="GO" id="GO:0003887">
    <property type="term" value="F:DNA-directed DNA polymerase activity"/>
    <property type="evidence" value="ECO:0007669"/>
    <property type="project" value="UniProtKB-EC"/>
</dbReference>
<dbReference type="InterPro" id="IPR023073">
    <property type="entry name" value="DnaE2"/>
</dbReference>
<comment type="subcellular location">
    <subcellularLocation>
        <location evidence="1 13">Cytoplasm</location>
    </subcellularLocation>
</comment>
<keyword evidence="5 13" id="KW-0963">Cytoplasm</keyword>
<evidence type="ECO:0000313" key="16">
    <source>
        <dbReference type="Proteomes" id="UP001257909"/>
    </source>
</evidence>
<proteinExistence type="inferred from homology"/>
<keyword evidence="8 13" id="KW-0235">DNA replication</keyword>
<dbReference type="NCBIfam" id="NF004225">
    <property type="entry name" value="PRK05672.1"/>
    <property type="match status" value="1"/>
</dbReference>
<keyword evidence="7 13" id="KW-0548">Nucleotidyltransferase</keyword>
<comment type="catalytic activity">
    <reaction evidence="12 13">
        <text>DNA(n) + a 2'-deoxyribonucleoside 5'-triphosphate = DNA(n+1) + diphosphate</text>
        <dbReference type="Rhea" id="RHEA:22508"/>
        <dbReference type="Rhea" id="RHEA-COMP:17339"/>
        <dbReference type="Rhea" id="RHEA-COMP:17340"/>
        <dbReference type="ChEBI" id="CHEBI:33019"/>
        <dbReference type="ChEBI" id="CHEBI:61560"/>
        <dbReference type="ChEBI" id="CHEBI:173112"/>
        <dbReference type="EC" id="2.7.7.7"/>
    </reaction>
</comment>
<dbReference type="EMBL" id="JAVDWR010000023">
    <property type="protein sequence ID" value="MDR7122877.1"/>
    <property type="molecule type" value="Genomic_DNA"/>
</dbReference>
<dbReference type="PANTHER" id="PTHR32294">
    <property type="entry name" value="DNA POLYMERASE III SUBUNIT ALPHA"/>
    <property type="match status" value="1"/>
</dbReference>
<protein>
    <recommendedName>
        <fullName evidence="4 13">Error-prone DNA polymerase</fullName>
        <ecNumber evidence="3 13">2.7.7.7</ecNumber>
    </recommendedName>
</protein>
<keyword evidence="9 13" id="KW-0227">DNA damage</keyword>
<dbReference type="Pfam" id="PF07733">
    <property type="entry name" value="DNA_pol3_alpha"/>
    <property type="match status" value="1"/>
</dbReference>
<evidence type="ECO:0000256" key="9">
    <source>
        <dbReference type="ARBA" id="ARBA00022763"/>
    </source>
</evidence>
<reference evidence="15 16" key="1">
    <citation type="submission" date="2023-07" db="EMBL/GenBank/DDBJ databases">
        <title>Sorghum-associated microbial communities from plants grown in Nebraska, USA.</title>
        <authorList>
            <person name="Schachtman D."/>
        </authorList>
    </citation>
    <scope>NUCLEOTIDE SEQUENCE [LARGE SCALE GENOMIC DNA]</scope>
    <source>
        <strain evidence="15 16">4138</strain>
    </source>
</reference>
<dbReference type="InterPro" id="IPR004805">
    <property type="entry name" value="DnaE2/DnaE/PolC"/>
</dbReference>
<keyword evidence="16" id="KW-1185">Reference proteome</keyword>
<dbReference type="SMART" id="SM00481">
    <property type="entry name" value="POLIIIAc"/>
    <property type="match status" value="1"/>
</dbReference>
<accession>A0ABU1W4H9</accession>
<comment type="function">
    <text evidence="13">DNA polymerase involved in damage-induced mutagenesis and translesion synthesis (TLS). It is not the major replicative DNA polymerase.</text>
</comment>
<dbReference type="HAMAP" id="MF_01902">
    <property type="entry name" value="DNApol_error_prone"/>
    <property type="match status" value="1"/>
</dbReference>
<dbReference type="EC" id="2.7.7.7" evidence="3 13"/>
<name>A0ABU1W4H9_9GAMM</name>
<evidence type="ECO:0000256" key="10">
    <source>
        <dbReference type="ARBA" id="ARBA00022932"/>
    </source>
</evidence>
<dbReference type="InterPro" id="IPR029460">
    <property type="entry name" value="DNAPol_HHH"/>
</dbReference>
<evidence type="ECO:0000256" key="8">
    <source>
        <dbReference type="ARBA" id="ARBA00022705"/>
    </source>
</evidence>